<dbReference type="CDD" id="cd03713">
    <property type="entry name" value="EFG_mtEFG_C"/>
    <property type="match status" value="1"/>
</dbReference>
<dbReference type="SUPFAM" id="SSF50447">
    <property type="entry name" value="Translation proteins"/>
    <property type="match status" value="1"/>
</dbReference>
<dbReference type="Gene3D" id="3.30.70.240">
    <property type="match status" value="1"/>
</dbReference>
<evidence type="ECO:0000313" key="6">
    <source>
        <dbReference type="EMBL" id="AKJ06017.1"/>
    </source>
</evidence>
<gene>
    <name evidence="6" type="ORF">AA314_07643</name>
</gene>
<keyword evidence="6" id="KW-0251">Elongation factor</keyword>
<dbReference type="PANTHER" id="PTHR43261:SF7">
    <property type="entry name" value="ELONGATION FACTOR G-LIKE PROTEIN"/>
    <property type="match status" value="1"/>
</dbReference>
<keyword evidence="2" id="KW-0547">Nucleotide-binding</keyword>
<organism evidence="6 7">
    <name type="scientific">Archangium gephyra</name>
    <dbReference type="NCBI Taxonomy" id="48"/>
    <lineage>
        <taxon>Bacteria</taxon>
        <taxon>Pseudomonadati</taxon>
        <taxon>Myxococcota</taxon>
        <taxon>Myxococcia</taxon>
        <taxon>Myxococcales</taxon>
        <taxon>Cystobacterineae</taxon>
        <taxon>Archangiaceae</taxon>
        <taxon>Archangium</taxon>
    </lineage>
</organism>
<dbReference type="GO" id="GO:0003746">
    <property type="term" value="F:translation elongation factor activity"/>
    <property type="evidence" value="ECO:0007669"/>
    <property type="project" value="UniProtKB-KW"/>
</dbReference>
<dbReference type="SUPFAM" id="SSF54211">
    <property type="entry name" value="Ribosomal protein S5 domain 2-like"/>
    <property type="match status" value="1"/>
</dbReference>
<dbReference type="GO" id="GO:0003924">
    <property type="term" value="F:GTPase activity"/>
    <property type="evidence" value="ECO:0007669"/>
    <property type="project" value="InterPro"/>
</dbReference>
<dbReference type="InterPro" id="IPR005517">
    <property type="entry name" value="Transl_elong_EFG/EF2_IV"/>
</dbReference>
<dbReference type="Gene3D" id="3.30.70.870">
    <property type="entry name" value="Elongation Factor G (Translational Gtpase), domain 3"/>
    <property type="match status" value="1"/>
</dbReference>
<evidence type="ECO:0000256" key="3">
    <source>
        <dbReference type="ARBA" id="ARBA00023134"/>
    </source>
</evidence>
<dbReference type="SUPFAM" id="SSF52540">
    <property type="entry name" value="P-loop containing nucleoside triphosphate hydrolases"/>
    <property type="match status" value="1"/>
</dbReference>
<dbReference type="InterPro" id="IPR020568">
    <property type="entry name" value="Ribosomal_Su5_D2-typ_SF"/>
</dbReference>
<dbReference type="SMART" id="SM00889">
    <property type="entry name" value="EFG_IV"/>
    <property type="match status" value="1"/>
</dbReference>
<sequence length="668" mass="72820">MMKHPASPRVVTLVGPQGVGKTTLFESLLKSTGAEELRTTGSGGAATGRSMTLELSVAHTRFLGEEWTFIDTPGATEFTQEARHALMVSDAAVVVCDASPERAAALAPLLTFLDARRIPHLLFLNVLEEGGSPVREVLESLQAVSSRPLVMREIPLRQGGHLVGVVDLVSERAWGLGQGGKPALISLPDSDKPREETARRELIERLADLDDALLAQLLEDVIPPPQALYAQLERALREDRLVPVFLGSAEQGLGLERLLKGLRHEAPTVEETRERLGIPSEMPMLVQTFKTQHQPHVGKLSMVRVWRGGLQEGDTLANSRVGGVQRVQGTKQTSAGMAREGEVVTVSRVEGLRTGDLADAQGTLTPRDWPLAPPPVHQVAIVAEKRTDDVKLTTALARLVEEDPSLSVDQEADTQMLLLGGQGELHLRMALEHLRTRMRVPVLTRPLPIPYRETIRKTGSHHARFKRQSGGHGQFGDVVVEVKPLPHGEGFRFTSAVVGGSVPKQYIPAVEEGVKDGLRRGPLGFPVVDVEVTLTGGTYHSVDSSDQAFRTTGRLAMVELLPKLEPVLLEPILQVAIHVPNEAIPRAQRLVTSRRGQILGFDTHPEIPGWEVLTAYVPQSEMQGFIVELRSASSGLGSFVTRQDHYSELVGKQAERVVSHQQQPAAER</sequence>
<evidence type="ECO:0000313" key="7">
    <source>
        <dbReference type="Proteomes" id="UP000035579"/>
    </source>
</evidence>
<dbReference type="AlphaFoldDB" id="A0AAC8TH94"/>
<dbReference type="InterPro" id="IPR035647">
    <property type="entry name" value="EFG_III/V"/>
</dbReference>
<dbReference type="Proteomes" id="UP000035579">
    <property type="component" value="Chromosome"/>
</dbReference>
<keyword evidence="3" id="KW-0342">GTP-binding</keyword>
<feature type="domain" description="Elongation factor EFG" evidence="4">
    <location>
        <begin position="567"/>
        <end position="657"/>
    </location>
</feature>
<dbReference type="EMBL" id="CP011509">
    <property type="protein sequence ID" value="AKJ06017.1"/>
    <property type="molecule type" value="Genomic_DNA"/>
</dbReference>
<feature type="domain" description="Translation elongation factor EFG/EF2" evidence="5">
    <location>
        <begin position="448"/>
        <end position="565"/>
    </location>
</feature>
<dbReference type="Gene3D" id="2.40.30.10">
    <property type="entry name" value="Translation factors"/>
    <property type="match status" value="1"/>
</dbReference>
<dbReference type="SMART" id="SM00838">
    <property type="entry name" value="EFG_C"/>
    <property type="match status" value="1"/>
</dbReference>
<dbReference type="Gene3D" id="3.40.50.300">
    <property type="entry name" value="P-loop containing nucleotide triphosphate hydrolases"/>
    <property type="match status" value="1"/>
</dbReference>
<dbReference type="GO" id="GO:0005525">
    <property type="term" value="F:GTP binding"/>
    <property type="evidence" value="ECO:0007669"/>
    <property type="project" value="UniProtKB-KW"/>
</dbReference>
<dbReference type="InterPro" id="IPR014721">
    <property type="entry name" value="Ribsml_uS5_D2-typ_fold_subgr"/>
</dbReference>
<dbReference type="PANTHER" id="PTHR43261">
    <property type="entry name" value="TRANSLATION ELONGATION FACTOR G-RELATED"/>
    <property type="match status" value="1"/>
</dbReference>
<dbReference type="SUPFAM" id="SSF54980">
    <property type="entry name" value="EF-G C-terminal domain-like"/>
    <property type="match status" value="2"/>
</dbReference>
<evidence type="ECO:0000259" key="4">
    <source>
        <dbReference type="SMART" id="SM00838"/>
    </source>
</evidence>
<evidence type="ECO:0000256" key="2">
    <source>
        <dbReference type="ARBA" id="ARBA00022741"/>
    </source>
</evidence>
<dbReference type="NCBIfam" id="NF009379">
    <property type="entry name" value="PRK12740.1-3"/>
    <property type="match status" value="1"/>
</dbReference>
<dbReference type="InterPro" id="IPR035649">
    <property type="entry name" value="EFG_V"/>
</dbReference>
<reference evidence="6 7" key="1">
    <citation type="submission" date="2015-05" db="EMBL/GenBank/DDBJ databases">
        <title>Genome assembly of Archangium gephyra DSM 2261.</title>
        <authorList>
            <person name="Sharma G."/>
            <person name="Subramanian S."/>
        </authorList>
    </citation>
    <scope>NUCLEOTIDE SEQUENCE [LARGE SCALE GENOMIC DNA]</scope>
    <source>
        <strain evidence="6 7">DSM 2261</strain>
    </source>
</reference>
<dbReference type="InterPro" id="IPR047872">
    <property type="entry name" value="EFG_IV"/>
</dbReference>
<protein>
    <recommendedName>
        <fullName evidence="1">Elongation factor G</fullName>
    </recommendedName>
</protein>
<dbReference type="GO" id="GO:0032790">
    <property type="term" value="P:ribosome disassembly"/>
    <property type="evidence" value="ECO:0007669"/>
    <property type="project" value="TreeGrafter"/>
</dbReference>
<dbReference type="InterPro" id="IPR000640">
    <property type="entry name" value="EFG_V-like"/>
</dbReference>
<dbReference type="InterPro" id="IPR009000">
    <property type="entry name" value="Transl_B-barrel_sf"/>
</dbReference>
<proteinExistence type="predicted"/>
<dbReference type="InterPro" id="IPR027417">
    <property type="entry name" value="P-loop_NTPase"/>
</dbReference>
<dbReference type="CDD" id="cd01434">
    <property type="entry name" value="EFG_mtEFG1_IV"/>
    <property type="match status" value="1"/>
</dbReference>
<accession>A0AAC8TH94</accession>
<evidence type="ECO:0000259" key="5">
    <source>
        <dbReference type="SMART" id="SM00889"/>
    </source>
</evidence>
<dbReference type="Pfam" id="PF03764">
    <property type="entry name" value="EFG_IV"/>
    <property type="match status" value="1"/>
</dbReference>
<dbReference type="InterPro" id="IPR000795">
    <property type="entry name" value="T_Tr_GTP-bd_dom"/>
</dbReference>
<dbReference type="InterPro" id="IPR041095">
    <property type="entry name" value="EFG_II"/>
</dbReference>
<name>A0AAC8TH94_9BACT</name>
<dbReference type="Pfam" id="PF14492">
    <property type="entry name" value="EFG_III"/>
    <property type="match status" value="1"/>
</dbReference>
<evidence type="ECO:0000256" key="1">
    <source>
        <dbReference type="ARBA" id="ARBA00017872"/>
    </source>
</evidence>
<dbReference type="Pfam" id="PF22042">
    <property type="entry name" value="EF-G_D2"/>
    <property type="match status" value="1"/>
</dbReference>
<dbReference type="Pfam" id="PF00009">
    <property type="entry name" value="GTP_EFTU"/>
    <property type="match status" value="1"/>
</dbReference>
<dbReference type="KEGG" id="age:AA314_07643"/>
<dbReference type="InterPro" id="IPR053905">
    <property type="entry name" value="EF-G-like_DII"/>
</dbReference>
<dbReference type="Pfam" id="PF00679">
    <property type="entry name" value="EFG_C"/>
    <property type="match status" value="1"/>
</dbReference>
<dbReference type="Gene3D" id="3.30.230.10">
    <property type="match status" value="1"/>
</dbReference>
<keyword evidence="6" id="KW-0648">Protein biosynthesis</keyword>